<evidence type="ECO:0000256" key="1">
    <source>
        <dbReference type="ARBA" id="ARBA00006432"/>
    </source>
</evidence>
<feature type="domain" description="AMP-dependent synthetase/ligase" evidence="2">
    <location>
        <begin position="16"/>
        <end position="310"/>
    </location>
</feature>
<evidence type="ECO:0000259" key="2">
    <source>
        <dbReference type="Pfam" id="PF00501"/>
    </source>
</evidence>
<dbReference type="Pfam" id="PF00501">
    <property type="entry name" value="AMP-binding"/>
    <property type="match status" value="1"/>
</dbReference>
<dbReference type="SUPFAM" id="SSF56801">
    <property type="entry name" value="Acetyl-CoA synthetase-like"/>
    <property type="match status" value="1"/>
</dbReference>
<dbReference type="InterPro" id="IPR020845">
    <property type="entry name" value="AMP-binding_CS"/>
</dbReference>
<gene>
    <name evidence="4" type="ORF">ACFP1Z_01955</name>
</gene>
<dbReference type="Gene3D" id="3.30.300.30">
    <property type="match status" value="1"/>
</dbReference>
<evidence type="ECO:0000313" key="5">
    <source>
        <dbReference type="Proteomes" id="UP001596083"/>
    </source>
</evidence>
<feature type="domain" description="AMP-binding enzyme C-terminal" evidence="3">
    <location>
        <begin position="370"/>
        <end position="438"/>
    </location>
</feature>
<sequence>MESLLGSGPDNSVWASGTSDITRGEARTRVARLKELFAIQGVKPRSTVALNIPPSFTYLWALFALWECGASVMLLDHRLTPGEVEKLIDLTRPQFHITSNQPAKPLIPFEDEREILLKPLRDGQPAGTDHVLYQFTSGSTGAPKVIGRSAASLLAEVERFSRLPEMPKKGERVLLLNSLTHSFGLVGGVLYGTLAGATLVFPQRIGARDILALAAEHQVEVISGVPAHFDLLSRIDNPPKLSRLRLAISGGEALTTEVFERFEQRFRVRIGQAYGMTETGIITTDLAGVFPPPWVGLPAPGLEVDVRDGELYVRMDESPYPYQSQSVQWADGWLRTFDLAERDAESGAVSVKGRSDSMVVVGGLNVDLTEVEALLRGHRQVGEAVVVYGGEAIEAYVSVSSEVSGAELAAWCRERLSAHKVPRRFHLMPELPRTSNGKLVRGRDLLHAAHARSRARADARSLV</sequence>
<accession>A0ABW0YWA1</accession>
<comment type="caution">
    <text evidence="4">The sequence shown here is derived from an EMBL/GenBank/DDBJ whole genome shotgun (WGS) entry which is preliminary data.</text>
</comment>
<evidence type="ECO:0000313" key="4">
    <source>
        <dbReference type="EMBL" id="MFC5718944.1"/>
    </source>
</evidence>
<protein>
    <submittedName>
        <fullName evidence="4">Class I adenylate-forming enzyme family protein</fullName>
    </submittedName>
</protein>
<name>A0ABW0YWA1_9ACTN</name>
<dbReference type="Gene3D" id="3.40.50.12780">
    <property type="entry name" value="N-terminal domain of ligase-like"/>
    <property type="match status" value="1"/>
</dbReference>
<dbReference type="InterPro" id="IPR025110">
    <property type="entry name" value="AMP-bd_C"/>
</dbReference>
<dbReference type="InterPro" id="IPR045851">
    <property type="entry name" value="AMP-bd_C_sf"/>
</dbReference>
<dbReference type="PANTHER" id="PTHR43201">
    <property type="entry name" value="ACYL-COA SYNTHETASE"/>
    <property type="match status" value="1"/>
</dbReference>
<dbReference type="Proteomes" id="UP001596083">
    <property type="component" value="Unassembled WGS sequence"/>
</dbReference>
<dbReference type="PROSITE" id="PS00455">
    <property type="entry name" value="AMP_BINDING"/>
    <property type="match status" value="1"/>
</dbReference>
<dbReference type="EMBL" id="JBHSPB010000001">
    <property type="protein sequence ID" value="MFC5718944.1"/>
    <property type="molecule type" value="Genomic_DNA"/>
</dbReference>
<dbReference type="PANTHER" id="PTHR43201:SF8">
    <property type="entry name" value="ACYL-COA SYNTHETASE FAMILY MEMBER 3"/>
    <property type="match status" value="1"/>
</dbReference>
<dbReference type="RefSeq" id="WP_390313931.1">
    <property type="nucleotide sequence ID" value="NZ_JBHSPB010000001.1"/>
</dbReference>
<dbReference type="InterPro" id="IPR000873">
    <property type="entry name" value="AMP-dep_synth/lig_dom"/>
</dbReference>
<dbReference type="Pfam" id="PF13193">
    <property type="entry name" value="AMP-binding_C"/>
    <property type="match status" value="1"/>
</dbReference>
<organism evidence="4 5">
    <name type="scientific">Streptomyces gamaensis</name>
    <dbReference type="NCBI Taxonomy" id="1763542"/>
    <lineage>
        <taxon>Bacteria</taxon>
        <taxon>Bacillati</taxon>
        <taxon>Actinomycetota</taxon>
        <taxon>Actinomycetes</taxon>
        <taxon>Kitasatosporales</taxon>
        <taxon>Streptomycetaceae</taxon>
        <taxon>Streptomyces</taxon>
    </lineage>
</organism>
<proteinExistence type="inferred from homology"/>
<keyword evidence="5" id="KW-1185">Reference proteome</keyword>
<dbReference type="InterPro" id="IPR042099">
    <property type="entry name" value="ANL_N_sf"/>
</dbReference>
<reference evidence="5" key="1">
    <citation type="journal article" date="2019" name="Int. J. Syst. Evol. Microbiol.">
        <title>The Global Catalogue of Microorganisms (GCM) 10K type strain sequencing project: providing services to taxonomists for standard genome sequencing and annotation.</title>
        <authorList>
            <consortium name="The Broad Institute Genomics Platform"/>
            <consortium name="The Broad Institute Genome Sequencing Center for Infectious Disease"/>
            <person name="Wu L."/>
            <person name="Ma J."/>
        </authorList>
    </citation>
    <scope>NUCLEOTIDE SEQUENCE [LARGE SCALE GENOMIC DNA]</scope>
    <source>
        <strain evidence="5">CGMCC 4.7304</strain>
    </source>
</reference>
<dbReference type="CDD" id="cd04433">
    <property type="entry name" value="AFD_class_I"/>
    <property type="match status" value="1"/>
</dbReference>
<evidence type="ECO:0000259" key="3">
    <source>
        <dbReference type="Pfam" id="PF13193"/>
    </source>
</evidence>
<comment type="similarity">
    <text evidence="1">Belongs to the ATP-dependent AMP-binding enzyme family.</text>
</comment>